<dbReference type="EMBL" id="JARFID010000004">
    <property type="protein sequence ID" value="MDE8693745.1"/>
    <property type="molecule type" value="Genomic_DNA"/>
</dbReference>
<accession>A0AAW6LZG9</accession>
<sequence>MEEKKSTFKVLFYLKKNAPKKDGTVPIMIRTTIDGVEKTRSAKVSVNPDRWDKARMRVTGRDAYATKINNALDLWERNIGAKYDTLFHYEGYVTAEKVDNAVMGTDAKKMTLLTFFKQHNDEFKLKVGKTRAENTHRMYCDVYNHVSNFLKLKYNLSDIPLIELKESFIKNFDFYLRCEKNFKANTVRLYMVPLKRLTAMAKDDNIIAIDPFKHFVAEKESVDIGYLTMDEVEAMISADLPTKLLEIVRDMFVFCCFTGISHTDLKKLTRQNIQDFFDGNNWLIYRRRKTDIKSSIPLLEIPKKILEKYRDYQIGNRAFPVPEYDPCNNLIKIVAGFARIDKHLTFHMSRHTFATMMLSKGVPIETVSHMLGHSNITTTQIYARITNQKISDDMQKLSETLHNFEKALVDKIYKELAKKRQNLDK</sequence>
<dbReference type="InterPro" id="IPR035386">
    <property type="entry name" value="Arm-DNA-bind_5"/>
</dbReference>
<dbReference type="CDD" id="cd01185">
    <property type="entry name" value="INTN1_C_like"/>
    <property type="match status" value="1"/>
</dbReference>
<dbReference type="InterPro" id="IPR050090">
    <property type="entry name" value="Tyrosine_recombinase_XerCD"/>
</dbReference>
<dbReference type="GO" id="GO:0003677">
    <property type="term" value="F:DNA binding"/>
    <property type="evidence" value="ECO:0007669"/>
    <property type="project" value="UniProtKB-KW"/>
</dbReference>
<dbReference type="Gene3D" id="1.10.443.10">
    <property type="entry name" value="Intergrase catalytic core"/>
    <property type="match status" value="1"/>
</dbReference>
<gene>
    <name evidence="5" type="ORF">PZH42_06475</name>
</gene>
<dbReference type="RefSeq" id="WP_256141122.1">
    <property type="nucleotide sequence ID" value="NZ_JANFZY010000007.1"/>
</dbReference>
<evidence type="ECO:0000256" key="1">
    <source>
        <dbReference type="ARBA" id="ARBA00008857"/>
    </source>
</evidence>
<dbReference type="Pfam" id="PF13102">
    <property type="entry name" value="Phage_int_SAM_5"/>
    <property type="match status" value="1"/>
</dbReference>
<dbReference type="PROSITE" id="PS51898">
    <property type="entry name" value="TYR_RECOMBINASE"/>
    <property type="match status" value="1"/>
</dbReference>
<dbReference type="AlphaFoldDB" id="A0AAW6LZG9"/>
<dbReference type="InterPro" id="IPR025269">
    <property type="entry name" value="SAM-like_dom"/>
</dbReference>
<evidence type="ECO:0000256" key="3">
    <source>
        <dbReference type="ARBA" id="ARBA00023172"/>
    </source>
</evidence>
<comment type="similarity">
    <text evidence="1">Belongs to the 'phage' integrase family.</text>
</comment>
<dbReference type="InterPro" id="IPR002104">
    <property type="entry name" value="Integrase_catalytic"/>
</dbReference>
<reference evidence="5" key="1">
    <citation type="submission" date="2023-03" db="EMBL/GenBank/DDBJ databases">
        <title>DFI Biobank Strains.</title>
        <authorList>
            <person name="Mostad J."/>
            <person name="Paddock L."/>
            <person name="Medina S."/>
            <person name="Waligurski E."/>
            <person name="Barat B."/>
            <person name="Smith R."/>
            <person name="Burgo V."/>
            <person name="Metcalfe C."/>
            <person name="Woodson C."/>
            <person name="Sundararajan A."/>
            <person name="Ramaswamy R."/>
            <person name="Lin H."/>
            <person name="Pamer E.G."/>
        </authorList>
    </citation>
    <scope>NUCLEOTIDE SEQUENCE</scope>
    <source>
        <strain evidence="5">DFI.9.5</strain>
    </source>
</reference>
<dbReference type="SUPFAM" id="SSF56349">
    <property type="entry name" value="DNA breaking-rejoining enzymes"/>
    <property type="match status" value="1"/>
</dbReference>
<name>A0AAW6LZG9_9BACE</name>
<dbReference type="PANTHER" id="PTHR30349:SF64">
    <property type="entry name" value="PROPHAGE INTEGRASE INTD-RELATED"/>
    <property type="match status" value="1"/>
</dbReference>
<evidence type="ECO:0000313" key="5">
    <source>
        <dbReference type="EMBL" id="MDE8693745.1"/>
    </source>
</evidence>
<dbReference type="InterPro" id="IPR010998">
    <property type="entry name" value="Integrase_recombinase_N"/>
</dbReference>
<evidence type="ECO:0000256" key="2">
    <source>
        <dbReference type="ARBA" id="ARBA00023125"/>
    </source>
</evidence>
<evidence type="ECO:0000259" key="4">
    <source>
        <dbReference type="PROSITE" id="PS51898"/>
    </source>
</evidence>
<dbReference type="GO" id="GO:0015074">
    <property type="term" value="P:DNA integration"/>
    <property type="evidence" value="ECO:0007669"/>
    <property type="project" value="InterPro"/>
</dbReference>
<keyword evidence="3" id="KW-0233">DNA recombination</keyword>
<comment type="caution">
    <text evidence="5">The sequence shown here is derived from an EMBL/GenBank/DDBJ whole genome shotgun (WGS) entry which is preliminary data.</text>
</comment>
<dbReference type="PANTHER" id="PTHR30349">
    <property type="entry name" value="PHAGE INTEGRASE-RELATED"/>
    <property type="match status" value="1"/>
</dbReference>
<dbReference type="Pfam" id="PF17293">
    <property type="entry name" value="Arm-DNA-bind_5"/>
    <property type="match status" value="1"/>
</dbReference>
<dbReference type="GO" id="GO:0006310">
    <property type="term" value="P:DNA recombination"/>
    <property type="evidence" value="ECO:0007669"/>
    <property type="project" value="UniProtKB-KW"/>
</dbReference>
<dbReference type="InterPro" id="IPR011010">
    <property type="entry name" value="DNA_brk_join_enz"/>
</dbReference>
<protein>
    <submittedName>
        <fullName evidence="5">Site-specific integrase</fullName>
    </submittedName>
</protein>
<keyword evidence="2" id="KW-0238">DNA-binding</keyword>
<dbReference type="Pfam" id="PF00589">
    <property type="entry name" value="Phage_integrase"/>
    <property type="match status" value="1"/>
</dbReference>
<dbReference type="Gene3D" id="1.10.150.130">
    <property type="match status" value="1"/>
</dbReference>
<evidence type="ECO:0000313" key="6">
    <source>
        <dbReference type="Proteomes" id="UP001221924"/>
    </source>
</evidence>
<dbReference type="Proteomes" id="UP001221924">
    <property type="component" value="Unassembled WGS sequence"/>
</dbReference>
<organism evidence="5 6">
    <name type="scientific">Bacteroides cellulosilyticus</name>
    <dbReference type="NCBI Taxonomy" id="246787"/>
    <lineage>
        <taxon>Bacteria</taxon>
        <taxon>Pseudomonadati</taxon>
        <taxon>Bacteroidota</taxon>
        <taxon>Bacteroidia</taxon>
        <taxon>Bacteroidales</taxon>
        <taxon>Bacteroidaceae</taxon>
        <taxon>Bacteroides</taxon>
    </lineage>
</organism>
<feature type="domain" description="Tyr recombinase" evidence="4">
    <location>
        <begin position="222"/>
        <end position="395"/>
    </location>
</feature>
<dbReference type="InterPro" id="IPR013762">
    <property type="entry name" value="Integrase-like_cat_sf"/>
</dbReference>
<proteinExistence type="inferred from homology"/>